<comment type="similarity">
    <text evidence="2">Belongs to the SLC29A/ENT transporter (TC 2.A.57) family.</text>
</comment>
<evidence type="ECO:0000256" key="3">
    <source>
        <dbReference type="ARBA" id="ARBA00022448"/>
    </source>
</evidence>
<evidence type="ECO:0000313" key="8">
    <source>
        <dbReference type="EMBL" id="PIO73138.1"/>
    </source>
</evidence>
<keyword evidence="3" id="KW-0813">Transport</keyword>
<proteinExistence type="inferred from homology"/>
<dbReference type="InterPro" id="IPR002259">
    <property type="entry name" value="Eqnu_transpt"/>
</dbReference>
<evidence type="ECO:0000256" key="2">
    <source>
        <dbReference type="ARBA" id="ARBA00007965"/>
    </source>
</evidence>
<feature type="transmembrane region" description="Helical" evidence="7">
    <location>
        <begin position="91"/>
        <end position="117"/>
    </location>
</feature>
<evidence type="ECO:0000256" key="1">
    <source>
        <dbReference type="ARBA" id="ARBA00004141"/>
    </source>
</evidence>
<gene>
    <name evidence="8" type="ORF">TELCIR_04905</name>
</gene>
<organism evidence="8 9">
    <name type="scientific">Teladorsagia circumcincta</name>
    <name type="common">Brown stomach worm</name>
    <name type="synonym">Ostertagia circumcincta</name>
    <dbReference type="NCBI Taxonomy" id="45464"/>
    <lineage>
        <taxon>Eukaryota</taxon>
        <taxon>Metazoa</taxon>
        <taxon>Ecdysozoa</taxon>
        <taxon>Nematoda</taxon>
        <taxon>Chromadorea</taxon>
        <taxon>Rhabditida</taxon>
        <taxon>Rhabditina</taxon>
        <taxon>Rhabditomorpha</taxon>
        <taxon>Strongyloidea</taxon>
        <taxon>Trichostrongylidae</taxon>
        <taxon>Teladorsagia</taxon>
    </lineage>
</organism>
<keyword evidence="5 7" id="KW-1133">Transmembrane helix</keyword>
<evidence type="ECO:0000256" key="5">
    <source>
        <dbReference type="ARBA" id="ARBA00022989"/>
    </source>
</evidence>
<reference evidence="8 9" key="1">
    <citation type="submission" date="2015-09" db="EMBL/GenBank/DDBJ databases">
        <title>Draft genome of the parasitic nematode Teladorsagia circumcincta isolate WARC Sus (inbred).</title>
        <authorList>
            <person name="Mitreva M."/>
        </authorList>
    </citation>
    <scope>NUCLEOTIDE SEQUENCE [LARGE SCALE GENOMIC DNA]</scope>
    <source>
        <strain evidence="8 9">S</strain>
    </source>
</reference>
<name>A0A2G9US99_TELCI</name>
<dbReference type="GO" id="GO:0016020">
    <property type="term" value="C:membrane"/>
    <property type="evidence" value="ECO:0007669"/>
    <property type="project" value="UniProtKB-SubCell"/>
</dbReference>
<keyword evidence="9" id="KW-1185">Reference proteome</keyword>
<dbReference type="OrthoDB" id="1856718at2759"/>
<keyword evidence="4 7" id="KW-0812">Transmembrane</keyword>
<keyword evidence="6 7" id="KW-0472">Membrane</keyword>
<protein>
    <submittedName>
        <fullName evidence="8">Uncharacterized protein</fullName>
    </submittedName>
</protein>
<evidence type="ECO:0000256" key="7">
    <source>
        <dbReference type="SAM" id="Phobius"/>
    </source>
</evidence>
<accession>A0A2G9US99</accession>
<dbReference type="Proteomes" id="UP000230423">
    <property type="component" value="Unassembled WGS sequence"/>
</dbReference>
<dbReference type="AlphaFoldDB" id="A0A2G9US99"/>
<feature type="transmembrane region" description="Helical" evidence="7">
    <location>
        <begin position="56"/>
        <end position="79"/>
    </location>
</feature>
<evidence type="ECO:0000313" key="9">
    <source>
        <dbReference type="Proteomes" id="UP000230423"/>
    </source>
</evidence>
<dbReference type="GO" id="GO:0005337">
    <property type="term" value="F:nucleoside transmembrane transporter activity"/>
    <property type="evidence" value="ECO:0007669"/>
    <property type="project" value="InterPro"/>
</dbReference>
<dbReference type="EMBL" id="KZ345511">
    <property type="protein sequence ID" value="PIO73138.1"/>
    <property type="molecule type" value="Genomic_DNA"/>
</dbReference>
<comment type="subcellular location">
    <subcellularLocation>
        <location evidence="1">Membrane</location>
        <topology evidence="1">Multi-pass membrane protein</topology>
    </subcellularLocation>
</comment>
<feature type="transmembrane region" description="Helical" evidence="7">
    <location>
        <begin position="23"/>
        <end position="44"/>
    </location>
</feature>
<dbReference type="Pfam" id="PF01733">
    <property type="entry name" value="Nucleoside_tran"/>
    <property type="match status" value="1"/>
</dbReference>
<evidence type="ECO:0000256" key="4">
    <source>
        <dbReference type="ARBA" id="ARBA00022692"/>
    </source>
</evidence>
<sequence>MMTETPYYRKPGEAWGSIFPENLYFAINTFLNFNVFASIGSLTANYIKQVIFKSEWWFTIAGSVMAFTCGYFSSLALIYTPSVVPTCYQKISGMAAAIALMLGILCGVSFTPVIAAITAAL</sequence>
<evidence type="ECO:0000256" key="6">
    <source>
        <dbReference type="ARBA" id="ARBA00023136"/>
    </source>
</evidence>